<dbReference type="SUPFAM" id="SSF47413">
    <property type="entry name" value="lambda repressor-like DNA-binding domains"/>
    <property type="match status" value="1"/>
</dbReference>
<dbReference type="PANTHER" id="PTHR30146:SF148">
    <property type="entry name" value="HTH-TYPE TRANSCRIPTIONAL REPRESSOR PURR-RELATED"/>
    <property type="match status" value="1"/>
</dbReference>
<reference evidence="6 7" key="1">
    <citation type="submission" date="2019-05" db="EMBL/GenBank/DDBJ databases">
        <authorList>
            <consortium name="Pathogen Informatics"/>
        </authorList>
    </citation>
    <scope>NUCLEOTIDE SEQUENCE [LARGE SCALE GENOMIC DNA]</scope>
    <source>
        <strain evidence="6 7">NCTC12971</strain>
    </source>
</reference>
<dbReference type="PROSITE" id="PS50932">
    <property type="entry name" value="HTH_LACI_2"/>
    <property type="match status" value="1"/>
</dbReference>
<dbReference type="SMART" id="SM00354">
    <property type="entry name" value="HTH_LACI"/>
    <property type="match status" value="1"/>
</dbReference>
<dbReference type="SUPFAM" id="SSF53822">
    <property type="entry name" value="Periplasmic binding protein-like I"/>
    <property type="match status" value="1"/>
</dbReference>
<keyword evidence="1" id="KW-0678">Repressor</keyword>
<feature type="domain" description="HTH lacI-type" evidence="5">
    <location>
        <begin position="39"/>
        <end position="93"/>
    </location>
</feature>
<protein>
    <submittedName>
        <fullName evidence="6">Catabolite control protein</fullName>
    </submittedName>
</protein>
<keyword evidence="2" id="KW-0805">Transcription regulation</keyword>
<gene>
    <name evidence="6" type="primary">ccpA_2</name>
    <name evidence="6" type="ORF">NCTC12971_03012</name>
</gene>
<dbReference type="InterPro" id="IPR010982">
    <property type="entry name" value="Lambda_DNA-bd_dom_sf"/>
</dbReference>
<dbReference type="CDD" id="cd01392">
    <property type="entry name" value="HTH_LacI"/>
    <property type="match status" value="1"/>
</dbReference>
<evidence type="ECO:0000259" key="5">
    <source>
        <dbReference type="PROSITE" id="PS50932"/>
    </source>
</evidence>
<evidence type="ECO:0000313" key="6">
    <source>
        <dbReference type="EMBL" id="VTP63182.1"/>
    </source>
</evidence>
<dbReference type="InterPro" id="IPR000843">
    <property type="entry name" value="HTH_LacI"/>
</dbReference>
<evidence type="ECO:0000256" key="1">
    <source>
        <dbReference type="ARBA" id="ARBA00022491"/>
    </source>
</evidence>
<evidence type="ECO:0000313" key="7">
    <source>
        <dbReference type="Proteomes" id="UP000307968"/>
    </source>
</evidence>
<dbReference type="InterPro" id="IPR001761">
    <property type="entry name" value="Peripla_BP/Lac1_sug-bd_dom"/>
</dbReference>
<dbReference type="Pfam" id="PF00532">
    <property type="entry name" value="Peripla_BP_1"/>
    <property type="match status" value="1"/>
</dbReference>
<dbReference type="InterPro" id="IPR028082">
    <property type="entry name" value="Peripla_BP_I"/>
</dbReference>
<keyword evidence="4" id="KW-0804">Transcription</keyword>
<dbReference type="Proteomes" id="UP000307968">
    <property type="component" value="Chromosome"/>
</dbReference>
<dbReference type="Pfam" id="PF00356">
    <property type="entry name" value="LacI"/>
    <property type="match status" value="1"/>
</dbReference>
<evidence type="ECO:0000256" key="4">
    <source>
        <dbReference type="ARBA" id="ARBA00023163"/>
    </source>
</evidence>
<keyword evidence="3" id="KW-0238">DNA-binding</keyword>
<evidence type="ECO:0000256" key="3">
    <source>
        <dbReference type="ARBA" id="ARBA00023125"/>
    </source>
</evidence>
<name>A0A4U9HGM7_SERRU</name>
<dbReference type="Gene3D" id="1.10.260.40">
    <property type="entry name" value="lambda repressor-like DNA-binding domains"/>
    <property type="match status" value="1"/>
</dbReference>
<dbReference type="GO" id="GO:0000976">
    <property type="term" value="F:transcription cis-regulatory region binding"/>
    <property type="evidence" value="ECO:0007669"/>
    <property type="project" value="TreeGrafter"/>
</dbReference>
<dbReference type="GO" id="GO:0003700">
    <property type="term" value="F:DNA-binding transcription factor activity"/>
    <property type="evidence" value="ECO:0007669"/>
    <property type="project" value="TreeGrafter"/>
</dbReference>
<evidence type="ECO:0000256" key="2">
    <source>
        <dbReference type="ARBA" id="ARBA00023015"/>
    </source>
</evidence>
<dbReference type="PROSITE" id="PS00356">
    <property type="entry name" value="HTH_LACI_1"/>
    <property type="match status" value="1"/>
</dbReference>
<sequence>MNFSPLCAWPVNRFTASGEWVYIDCHGYCLLRLTPSKKITITDVAQHAAVSVSTVSLVLSGKGRISSATVRGCIRRLKQLGYVRNRQAATLRGAASGVIGLILRDIGDPFYAEMTAGLSEALEAQGKVLFLTQSGRDGAGLMRCFDTLLTHGVDGLVLAGGARVADDLQAQAAEQGVPLVCAARSGGVAEVDVVRPDNMQAAQIATEFLIKRGHRQIAYLGGRSDSLTRAERLGGFCATLVQYGLPFRSEWIIECESQQQAAALAAENLLRQHPNISAMVCDKAAVALGAYFGIIRSGRGIGSDGIDSFLSQQVALIGFGDAPEAALSEPPLTLVSTSAREVGRNAAARLLQRIESPDLPPQDVILAAKLIERASA</sequence>
<accession>A0A4U9HGM7</accession>
<dbReference type="PANTHER" id="PTHR30146">
    <property type="entry name" value="LACI-RELATED TRANSCRIPTIONAL REPRESSOR"/>
    <property type="match status" value="1"/>
</dbReference>
<organism evidence="6 7">
    <name type="scientific">Serratia rubidaea</name>
    <name type="common">Serratia marinorubra</name>
    <dbReference type="NCBI Taxonomy" id="61652"/>
    <lineage>
        <taxon>Bacteria</taxon>
        <taxon>Pseudomonadati</taxon>
        <taxon>Pseudomonadota</taxon>
        <taxon>Gammaproteobacteria</taxon>
        <taxon>Enterobacterales</taxon>
        <taxon>Yersiniaceae</taxon>
        <taxon>Serratia</taxon>
    </lineage>
</organism>
<dbReference type="EMBL" id="LR590463">
    <property type="protein sequence ID" value="VTP63182.1"/>
    <property type="molecule type" value="Genomic_DNA"/>
</dbReference>
<proteinExistence type="predicted"/>
<dbReference type="AlphaFoldDB" id="A0A4U9HGM7"/>
<dbReference type="Gene3D" id="3.40.50.2300">
    <property type="match status" value="2"/>
</dbReference>
<dbReference type="NCBIfam" id="NF007449">
    <property type="entry name" value="PRK10014.1"/>
    <property type="match status" value="1"/>
</dbReference>